<reference evidence="2" key="1">
    <citation type="submission" date="2018-05" db="EMBL/GenBank/DDBJ databases">
        <authorList>
            <person name="Feng T."/>
        </authorList>
    </citation>
    <scope>NUCLEOTIDE SEQUENCE [LARGE SCALE GENOMIC DNA]</scope>
    <source>
        <strain evidence="2">S27</strain>
    </source>
</reference>
<proteinExistence type="predicted"/>
<gene>
    <name evidence="1" type="ORF">DLM46_01010</name>
</gene>
<sequence>MTSASQVLKSRVETLIERELARCRAIHGPDNWREHSDWVTQHVVASAIQWMTRQAQEGKL</sequence>
<dbReference type="AlphaFoldDB" id="A0A370NG00"/>
<name>A0A370NG00_9BURK</name>
<keyword evidence="2" id="KW-1185">Reference proteome</keyword>
<organism evidence="1 2">
    <name type="scientific">Paraburkholderia lacunae</name>
    <dbReference type="NCBI Taxonomy" id="2211104"/>
    <lineage>
        <taxon>Bacteria</taxon>
        <taxon>Pseudomonadati</taxon>
        <taxon>Pseudomonadota</taxon>
        <taxon>Betaproteobacteria</taxon>
        <taxon>Burkholderiales</taxon>
        <taxon>Burkholderiaceae</taxon>
        <taxon>Paraburkholderia</taxon>
    </lineage>
</organism>
<comment type="caution">
    <text evidence="1">The sequence shown here is derived from an EMBL/GenBank/DDBJ whole genome shotgun (WGS) entry which is preliminary data.</text>
</comment>
<evidence type="ECO:0000313" key="1">
    <source>
        <dbReference type="EMBL" id="RDK04485.1"/>
    </source>
</evidence>
<evidence type="ECO:0000313" key="2">
    <source>
        <dbReference type="Proteomes" id="UP000254875"/>
    </source>
</evidence>
<protein>
    <submittedName>
        <fullName evidence="1">Uncharacterized protein</fullName>
    </submittedName>
</protein>
<accession>A0A370NG00</accession>
<dbReference type="Proteomes" id="UP000254875">
    <property type="component" value="Unassembled WGS sequence"/>
</dbReference>
<dbReference type="EMBL" id="QHKS01000001">
    <property type="protein sequence ID" value="RDK04485.1"/>
    <property type="molecule type" value="Genomic_DNA"/>
</dbReference>